<accession>A0A150FY49</accession>
<evidence type="ECO:0000256" key="1">
    <source>
        <dbReference type="SAM" id="Coils"/>
    </source>
</evidence>
<feature type="region of interest" description="Disordered" evidence="2">
    <location>
        <begin position="220"/>
        <end position="255"/>
    </location>
</feature>
<feature type="compositionally biased region" description="Low complexity" evidence="2">
    <location>
        <begin position="1004"/>
        <end position="1021"/>
    </location>
</feature>
<feature type="region of interest" description="Disordered" evidence="2">
    <location>
        <begin position="434"/>
        <end position="465"/>
    </location>
</feature>
<feature type="region of interest" description="Disordered" evidence="2">
    <location>
        <begin position="997"/>
        <end position="1034"/>
    </location>
</feature>
<feature type="region of interest" description="Disordered" evidence="2">
    <location>
        <begin position="1920"/>
        <end position="1951"/>
    </location>
</feature>
<feature type="coiled-coil region" evidence="1">
    <location>
        <begin position="886"/>
        <end position="927"/>
    </location>
</feature>
<feature type="compositionally biased region" description="Gly residues" evidence="2">
    <location>
        <begin position="1940"/>
        <end position="1951"/>
    </location>
</feature>
<keyword evidence="4" id="KW-1185">Reference proteome</keyword>
<feature type="compositionally biased region" description="Low complexity" evidence="2">
    <location>
        <begin position="434"/>
        <end position="452"/>
    </location>
</feature>
<feature type="coiled-coil region" evidence="1">
    <location>
        <begin position="488"/>
        <end position="547"/>
    </location>
</feature>
<proteinExistence type="predicted"/>
<gene>
    <name evidence="3" type="ORF">GPECTOR_137g649</name>
</gene>
<feature type="region of interest" description="Disordered" evidence="2">
    <location>
        <begin position="1734"/>
        <end position="1756"/>
    </location>
</feature>
<evidence type="ECO:0000313" key="3">
    <source>
        <dbReference type="EMBL" id="KXZ42542.1"/>
    </source>
</evidence>
<reference evidence="4" key="1">
    <citation type="journal article" date="2016" name="Nat. Commun.">
        <title>The Gonium pectorale genome demonstrates co-option of cell cycle regulation during the evolution of multicellularity.</title>
        <authorList>
            <person name="Hanschen E.R."/>
            <person name="Marriage T.N."/>
            <person name="Ferris P.J."/>
            <person name="Hamaji T."/>
            <person name="Toyoda A."/>
            <person name="Fujiyama A."/>
            <person name="Neme R."/>
            <person name="Noguchi H."/>
            <person name="Minakuchi Y."/>
            <person name="Suzuki M."/>
            <person name="Kawai-Toyooka H."/>
            <person name="Smith D.R."/>
            <person name="Sparks H."/>
            <person name="Anderson J."/>
            <person name="Bakaric R."/>
            <person name="Luria V."/>
            <person name="Karger A."/>
            <person name="Kirschner M.W."/>
            <person name="Durand P.M."/>
            <person name="Michod R.E."/>
            <person name="Nozaki H."/>
            <person name="Olson B.J."/>
        </authorList>
    </citation>
    <scope>NUCLEOTIDE SEQUENCE [LARGE SCALE GENOMIC DNA]</scope>
    <source>
        <strain evidence="4">NIES-2863</strain>
    </source>
</reference>
<protein>
    <submittedName>
        <fullName evidence="3">Uncharacterized protein</fullName>
    </submittedName>
</protein>
<dbReference type="Gene3D" id="1.10.287.1490">
    <property type="match status" value="1"/>
</dbReference>
<comment type="caution">
    <text evidence="3">The sequence shown here is derived from an EMBL/GenBank/DDBJ whole genome shotgun (WGS) entry which is preliminary data.</text>
</comment>
<feature type="coiled-coil region" evidence="1">
    <location>
        <begin position="1458"/>
        <end position="1485"/>
    </location>
</feature>
<dbReference type="PANTHER" id="PTHR45615">
    <property type="entry name" value="MYOSIN HEAVY CHAIN, NON-MUSCLE"/>
    <property type="match status" value="1"/>
</dbReference>
<keyword evidence="1" id="KW-0175">Coiled coil</keyword>
<evidence type="ECO:0000313" key="4">
    <source>
        <dbReference type="Proteomes" id="UP000075714"/>
    </source>
</evidence>
<evidence type="ECO:0000256" key="2">
    <source>
        <dbReference type="SAM" id="MobiDB-lite"/>
    </source>
</evidence>
<name>A0A150FY49_GONPE</name>
<dbReference type="Proteomes" id="UP000075714">
    <property type="component" value="Unassembled WGS sequence"/>
</dbReference>
<organism evidence="3 4">
    <name type="scientific">Gonium pectorale</name>
    <name type="common">Green alga</name>
    <dbReference type="NCBI Taxonomy" id="33097"/>
    <lineage>
        <taxon>Eukaryota</taxon>
        <taxon>Viridiplantae</taxon>
        <taxon>Chlorophyta</taxon>
        <taxon>core chlorophytes</taxon>
        <taxon>Chlorophyceae</taxon>
        <taxon>CS clade</taxon>
        <taxon>Chlamydomonadales</taxon>
        <taxon>Volvocaceae</taxon>
        <taxon>Gonium</taxon>
    </lineage>
</organism>
<feature type="compositionally biased region" description="Low complexity" evidence="2">
    <location>
        <begin position="1736"/>
        <end position="1745"/>
    </location>
</feature>
<sequence length="1951" mass="202726">MSIASSIERQNMREQLDSVRQTLNSLAGGTQQGTPAFEAVLSNIATKLNSIEGLYSSLTDKLERVDLRVEDSEQRIKDLQSLSATAIHETARLASTPPSAARVPLALEYVPGHMSATIQQHAAQIHKLIAGLDFLEAHIIRQDQVVEGLQKQLMTMGVPQPTADSRSPSELALRVHDMAELLNKLRSHTYKVEKKSGAAEQEMAAVKARLDALEARVGPPNALAASEQEAPYSSGPDQEDVRERQAGSHARPFVDDGDEIRRQLAYLMAQLALLSSQVGDERTATASSLAQLQEQVTAASSAASCATACAQLLQEQQAAFAQEQRQDGEAFKLKLQEQVAGVMEQLKEQVDRRTQQMDEVVTAVNGQMADVIRGEQLETALQPLRASVADAAERGAVSHAALENMRSELIVLIGQQDMVQSRLDALEAAVGVEAPRVGSPRSPSVSASQPVVDADDRSASGSAAEQSSDVAIRLARVAASGGSLLGLAAQLQARVGGLESTLEAAAADMEQIRERLQSSTQASEAAQESIQQAMARLAQDLQGLEAAVGGMDERVAVATGSCEAVAAQSSELQGRILDQTGATNELAERLDELQARLQNEVVALVHETSSAVASLTDRITRDYIHREQLVAIFQARSDMKRAVDELSSVFDTGRLLREAPVDNAAVQAPSRADSLRREGSGSGALSPKLVSALEDLAGKQAELEHQVHLALYRCDNVVRQEQLVSMQQAMMTLEVQFKRLATAQQQPVLPQQQVTAAPSEDLLTELAELRGRVQALEAALPPSAPAKGLPEPNEPTAVATISPASDRVHLHLLAGDDCDEEDAIRVRLVVHEVYEQGVRVEAVAAAEKNSWLVEMGSTLDGEAGDGEPSLSQLLSGEVTADDGQALVDLRRTIDELAASCETLQSELAAESAERLRLAESLADLQERLDSQVNASASTAAMIATMVTDRHVRLQVRVGADTDELTALSAAVSTLSARVEAAEESLAAAFIVRSPRSPGQRAADADVGVSSAAAQGEDSAGSDGAGEDEGDSRPALGLMVPVIPHEMEEKLCSLEASISLLGARIDGLEAADALEDVRAAASEVVLEAIPGMVSQQVAVVREEVAAATAHAAQLAELATQAARDAAEAVLAVREISDEASAAREATSGAARTEASTALATQASAVRSAVDAAEAAARDAAVQAAAATEAVAQALAARNAVAATAAAVAREVAEAAVREAAADAASSAAASDVLAAQTCAARLAADAAEAAARDAAVQAAAAAEAVAQALAARDAAAATAAAVAREVAEATARDVASDAISKALAARTALDSDAASEVAHLGAELKQVRAAVNSLTVRLNDVDVLRDQLGALAEQVRSSAEAAAAAAAINGSQAPETPTTAGADDTFTNTAAAVASIFTPAATALVIPPARTPRPSVTAGTSPGMNARASGASQQAAFLAKLVEVVKGQTTRLHAQYSDAEETGAALSQVEHTLDEVEARLKDERDTNSSAFTDMFSMVLEQVAALRYIGSQTHPAIQQMVLEHENRLDQVAEQLKGLAAGDMSSAAAPIPAAVAAEVSELSGRVVGLEAEVIRVAGRHAALDRALNTILETAERVRAQSATATAAAFPDAPEGADGSVASNAVAGIEEAGNSAAAALELAVLSAKILQLDESMSVRVEALRKELRAEMAASGDTSAAELRELDSKVTQLHTAATAMRNRLLAMQEYVDSTQGMIKDMHVAVGGLHRKVDVLESASEAGGRSTRISGSSGGAGTGDLGSLREIQSDLSRLEGRLRTVEASSVEAAHTLAGLKSLAPRVTEAEARLADAGSKLAVALGGSNGSGVAPVIPTPGPGVSLPVIANSLRQLERRVGGRLEVAYSAMDALATALSDAGRIQAESTANPFKAISAAVNNPVVVALEKKVETVRVELLAAASTLLDDMKRDQREQREGMAGSRDVSISGGSGYGGLSFRS</sequence>
<dbReference type="OrthoDB" id="540365at2759"/>
<dbReference type="PANTHER" id="PTHR45615:SF80">
    <property type="entry name" value="GRIP DOMAIN-CONTAINING PROTEIN"/>
    <property type="match status" value="1"/>
</dbReference>
<dbReference type="EMBL" id="LSYV01000137">
    <property type="protein sequence ID" value="KXZ42542.1"/>
    <property type="molecule type" value="Genomic_DNA"/>
</dbReference>
<feature type="coiled-coil region" evidence="1">
    <location>
        <begin position="55"/>
        <end position="82"/>
    </location>
</feature>